<organism evidence="3">
    <name type="scientific">Cladocopium goreaui</name>
    <dbReference type="NCBI Taxonomy" id="2562237"/>
    <lineage>
        <taxon>Eukaryota</taxon>
        <taxon>Sar</taxon>
        <taxon>Alveolata</taxon>
        <taxon>Dinophyceae</taxon>
        <taxon>Suessiales</taxon>
        <taxon>Symbiodiniaceae</taxon>
        <taxon>Cladocopium</taxon>
    </lineage>
</organism>
<feature type="domain" description="Apple" evidence="2">
    <location>
        <begin position="392"/>
        <end position="456"/>
    </location>
</feature>
<dbReference type="AlphaFoldDB" id="A0A9P1FI48"/>
<dbReference type="InterPro" id="IPR003609">
    <property type="entry name" value="Pan_app"/>
</dbReference>
<keyword evidence="5" id="KW-1185">Reference proteome</keyword>
<comment type="caution">
    <text evidence="3">The sequence shown here is derived from an EMBL/GenBank/DDBJ whole genome shotgun (WGS) entry which is preliminary data.</text>
</comment>
<dbReference type="SMART" id="SM00473">
    <property type="entry name" value="PAN_AP"/>
    <property type="match status" value="4"/>
</dbReference>
<reference evidence="3" key="1">
    <citation type="submission" date="2022-10" db="EMBL/GenBank/DDBJ databases">
        <authorList>
            <person name="Chen Y."/>
            <person name="Dougan E. K."/>
            <person name="Chan C."/>
            <person name="Rhodes N."/>
            <person name="Thang M."/>
        </authorList>
    </citation>
    <scope>NUCLEOTIDE SEQUENCE</scope>
</reference>
<proteinExistence type="predicted"/>
<name>A0A9P1FI48_9DINO</name>
<reference evidence="4" key="2">
    <citation type="submission" date="2024-04" db="EMBL/GenBank/DDBJ databases">
        <authorList>
            <person name="Chen Y."/>
            <person name="Shah S."/>
            <person name="Dougan E. K."/>
            <person name="Thang M."/>
            <person name="Chan C."/>
        </authorList>
    </citation>
    <scope>NUCLEOTIDE SEQUENCE [LARGE SCALE GENOMIC DNA]</scope>
</reference>
<evidence type="ECO:0000313" key="3">
    <source>
        <dbReference type="EMBL" id="CAI3977944.1"/>
    </source>
</evidence>
<evidence type="ECO:0000256" key="1">
    <source>
        <dbReference type="SAM" id="MobiDB-lite"/>
    </source>
</evidence>
<gene>
    <name evidence="3" type="ORF">C1SCF055_LOCUS6041</name>
</gene>
<protein>
    <recommendedName>
        <fullName evidence="2">Apple domain-containing protein</fullName>
    </recommendedName>
</protein>
<dbReference type="EMBL" id="CAMXCT020000377">
    <property type="protein sequence ID" value="CAL1131319.1"/>
    <property type="molecule type" value="Genomic_DNA"/>
</dbReference>
<dbReference type="Proteomes" id="UP001152797">
    <property type="component" value="Unassembled WGS sequence"/>
</dbReference>
<sequence>MAEESQQLLFETDSEPGLQATPRPRYHRLGALLLTFALLGLGSLVQLAPHQKSLRGNEAGVVQDSLSLFEPVDGGAERACRGATSSDNQPTYFLVTSAVDLASCQLQCLQTGCQGVEFHASNGRCELWTRPEGIQASAEFTPSVCYRRVGILEPVDGGLDRACRGSSPGDNNPAYFQIEDLQLFDDCQRECLRTAECRGIEFSVGRCEIWTRPEGIQASISLSGFLCYRAVNTATTSTGTTTTQTSQTSTVSSTLTTATLTSLTTTVSMTSTSMTSTSTISTLASTPSSPSPSPPGLLVDFRGVDGGVDRVCRGADPDDNNPIYFEVFDADDLEACKELCAGTSDCVGVESIGRRCEVWTRPAGIQATREVAGYQCLELVTFSLVDGGGSACRGTSAGDNMPEYYEVFTEPTLEDCQQRCANTTDCEGVEYSGTRCEVWNTPILASVSITTGDFQCFRFGSRPRLTFLTEVAASTWSTIGFDAECRGETSEDDSPSYYSLVTA</sequence>
<dbReference type="PROSITE" id="PS50948">
    <property type="entry name" value="PAN"/>
    <property type="match status" value="1"/>
</dbReference>
<feature type="region of interest" description="Disordered" evidence="1">
    <location>
        <begin position="1"/>
        <end position="22"/>
    </location>
</feature>
<dbReference type="EMBL" id="CAMXCT010000377">
    <property type="protein sequence ID" value="CAI3977944.1"/>
    <property type="molecule type" value="Genomic_DNA"/>
</dbReference>
<accession>A0A9P1FI48</accession>
<evidence type="ECO:0000313" key="5">
    <source>
        <dbReference type="Proteomes" id="UP001152797"/>
    </source>
</evidence>
<evidence type="ECO:0000313" key="4">
    <source>
        <dbReference type="EMBL" id="CAL1131319.1"/>
    </source>
</evidence>
<feature type="non-terminal residue" evidence="3">
    <location>
        <position position="1"/>
    </location>
</feature>
<evidence type="ECO:0000259" key="2">
    <source>
        <dbReference type="PROSITE" id="PS50948"/>
    </source>
</evidence>
<dbReference type="EMBL" id="CAMXCT030000377">
    <property type="protein sequence ID" value="CAL4765256.1"/>
    <property type="molecule type" value="Genomic_DNA"/>
</dbReference>